<comment type="caution">
    <text evidence="6">Lacks conserved residue(s) required for the propagation of feature annotation.</text>
</comment>
<accession>A0A7T8GNY0</accession>
<dbReference type="PRINTS" id="PR00704">
    <property type="entry name" value="CALPAIN"/>
</dbReference>
<evidence type="ECO:0000259" key="7">
    <source>
        <dbReference type="PROSITE" id="PS50203"/>
    </source>
</evidence>
<keyword evidence="4" id="KW-0788">Thiol protease</keyword>
<dbReference type="Gene3D" id="2.60.120.380">
    <property type="match status" value="1"/>
</dbReference>
<dbReference type="GO" id="GO:0006508">
    <property type="term" value="P:proteolysis"/>
    <property type="evidence" value="ECO:0007669"/>
    <property type="project" value="UniProtKB-KW"/>
</dbReference>
<name>A0A7T8GNY0_CALRO</name>
<organism evidence="8 9">
    <name type="scientific">Caligus rogercresseyi</name>
    <name type="common">Sea louse</name>
    <dbReference type="NCBI Taxonomy" id="217165"/>
    <lineage>
        <taxon>Eukaryota</taxon>
        <taxon>Metazoa</taxon>
        <taxon>Ecdysozoa</taxon>
        <taxon>Arthropoda</taxon>
        <taxon>Crustacea</taxon>
        <taxon>Multicrustacea</taxon>
        <taxon>Hexanauplia</taxon>
        <taxon>Copepoda</taxon>
        <taxon>Siphonostomatoida</taxon>
        <taxon>Caligidae</taxon>
        <taxon>Caligus</taxon>
    </lineage>
</organism>
<feature type="non-terminal residue" evidence="8">
    <location>
        <position position="1"/>
    </location>
</feature>
<dbReference type="EMBL" id="CP045907">
    <property type="protein sequence ID" value="QQP35239.1"/>
    <property type="molecule type" value="Genomic_DNA"/>
</dbReference>
<dbReference type="InterPro" id="IPR022683">
    <property type="entry name" value="Calpain_III"/>
</dbReference>
<dbReference type="Pfam" id="PF00648">
    <property type="entry name" value="Peptidase_C2"/>
    <property type="match status" value="1"/>
</dbReference>
<dbReference type="InterPro" id="IPR036213">
    <property type="entry name" value="Calpain_III_sf"/>
</dbReference>
<keyword evidence="2" id="KW-0645">Protease</keyword>
<dbReference type="InterPro" id="IPR022684">
    <property type="entry name" value="Calpain_cysteine_protease"/>
</dbReference>
<evidence type="ECO:0000256" key="2">
    <source>
        <dbReference type="ARBA" id="ARBA00022670"/>
    </source>
</evidence>
<reference evidence="9" key="1">
    <citation type="submission" date="2021-01" db="EMBL/GenBank/DDBJ databases">
        <title>Caligus Genome Assembly.</title>
        <authorList>
            <person name="Gallardo-Escarate C."/>
        </authorList>
    </citation>
    <scope>NUCLEOTIDE SEQUENCE [LARGE SCALE GENOMIC DNA]</scope>
</reference>
<dbReference type="InterPro" id="IPR022682">
    <property type="entry name" value="Calpain_domain_III"/>
</dbReference>
<dbReference type="InterPro" id="IPR038765">
    <property type="entry name" value="Papain-like_cys_pep_sf"/>
</dbReference>
<dbReference type="PROSITE" id="PS50203">
    <property type="entry name" value="CALPAIN_CAT"/>
    <property type="match status" value="1"/>
</dbReference>
<evidence type="ECO:0000313" key="8">
    <source>
        <dbReference type="EMBL" id="QQP35239.1"/>
    </source>
</evidence>
<evidence type="ECO:0000256" key="6">
    <source>
        <dbReference type="PROSITE-ProRule" id="PRU00239"/>
    </source>
</evidence>
<keyword evidence="9" id="KW-1185">Reference proteome</keyword>
<dbReference type="FunFam" id="3.90.70.10:FF:000114">
    <property type="entry name" value="Calpain a"/>
    <property type="match status" value="1"/>
</dbReference>
<comment type="similarity">
    <text evidence="1">Belongs to the peptidase C2 family.</text>
</comment>
<dbReference type="SUPFAM" id="SSF49758">
    <property type="entry name" value="Calpain large subunit, middle domain (domain III)"/>
    <property type="match status" value="1"/>
</dbReference>
<protein>
    <recommendedName>
        <fullName evidence="7">Calpain catalytic domain-containing protein</fullName>
    </recommendedName>
</protein>
<dbReference type="OrthoDB" id="6377155at2759"/>
<dbReference type="AlphaFoldDB" id="A0A7T8GNY0"/>
<evidence type="ECO:0000256" key="5">
    <source>
        <dbReference type="PIRSR" id="PIRSR622684-1"/>
    </source>
</evidence>
<evidence type="ECO:0000256" key="3">
    <source>
        <dbReference type="ARBA" id="ARBA00022801"/>
    </source>
</evidence>
<feature type="active site" evidence="5">
    <location>
        <position position="40"/>
    </location>
</feature>
<keyword evidence="3" id="KW-0378">Hydrolase</keyword>
<dbReference type="PANTHER" id="PTHR10183:SF379">
    <property type="entry name" value="CALPAIN-5"/>
    <property type="match status" value="1"/>
</dbReference>
<dbReference type="Proteomes" id="UP000595437">
    <property type="component" value="Chromosome 18"/>
</dbReference>
<dbReference type="SMART" id="SM00720">
    <property type="entry name" value="calpain_III"/>
    <property type="match status" value="1"/>
</dbReference>
<dbReference type="InterPro" id="IPR001300">
    <property type="entry name" value="Peptidase_C2_calpain_cat"/>
</dbReference>
<evidence type="ECO:0000256" key="1">
    <source>
        <dbReference type="ARBA" id="ARBA00007623"/>
    </source>
</evidence>
<dbReference type="Gene3D" id="3.90.70.10">
    <property type="entry name" value="Cysteine proteinases"/>
    <property type="match status" value="1"/>
</dbReference>
<dbReference type="GO" id="GO:0004198">
    <property type="term" value="F:calcium-dependent cysteine-type endopeptidase activity"/>
    <property type="evidence" value="ECO:0007669"/>
    <property type="project" value="InterPro"/>
</dbReference>
<gene>
    <name evidence="8" type="ORF">FKW44_023403</name>
</gene>
<dbReference type="Pfam" id="PF01067">
    <property type="entry name" value="Calpain_III"/>
    <property type="match status" value="1"/>
</dbReference>
<dbReference type="SUPFAM" id="SSF54001">
    <property type="entry name" value="Cysteine proteinases"/>
    <property type="match status" value="1"/>
</dbReference>
<dbReference type="GO" id="GO:0005737">
    <property type="term" value="C:cytoplasm"/>
    <property type="evidence" value="ECO:0007669"/>
    <property type="project" value="TreeGrafter"/>
</dbReference>
<sequence length="259" mass="29809">WKASNVPDENGLIRGHAYTITGTYTVLYEGRKVYLLRIRNPWADENEWKGDWCDGDTKWDQIPIETKKSIGLHKRHDGEFWMDFFKDFYKEFCDVTICTLGPDFDSDGTPDSYASTKIVYGEWIPGISSGGSRNDLSSFASNPQFLLNIKDSDPGEKSSQVIIGLSQKYQRSKSKLTQIAFVVYRSNQDEPGRRLNLAHFSFNYDVGSSGTYINYRDVFKRFELSVGYYVIIPATFQTGVHRQFMIRVFAGQDFDLREI</sequence>
<evidence type="ECO:0000256" key="4">
    <source>
        <dbReference type="ARBA" id="ARBA00022807"/>
    </source>
</evidence>
<evidence type="ECO:0000313" key="9">
    <source>
        <dbReference type="Proteomes" id="UP000595437"/>
    </source>
</evidence>
<feature type="active site" evidence="5">
    <location>
        <position position="16"/>
    </location>
</feature>
<proteinExistence type="inferred from homology"/>
<dbReference type="PANTHER" id="PTHR10183">
    <property type="entry name" value="CALPAIN"/>
    <property type="match status" value="1"/>
</dbReference>
<feature type="domain" description="Calpain catalytic" evidence="7">
    <location>
        <begin position="10"/>
        <end position="101"/>
    </location>
</feature>